<sequence length="125" mass="13616">MVATAATHRDPPAADPSSGTTTATRMDPPIADPGQYNITFFIPLSKNKASVCHTNVGKVMYLPLQVGPAPQRLEVSDVSLRRTFPSGRVSRDTKERELGEVADKVPSLEALLEEKEKDLQEALED</sequence>
<accession>A0ACC0BG34</accession>
<comment type="caution">
    <text evidence="1">The sequence shown here is derived from an EMBL/GenBank/DDBJ whole genome shotgun (WGS) entry which is preliminary data.</text>
</comment>
<dbReference type="EMBL" id="CM044703">
    <property type="protein sequence ID" value="KAI5671576.1"/>
    <property type="molecule type" value="Genomic_DNA"/>
</dbReference>
<reference evidence="2" key="1">
    <citation type="journal article" date="2023" name="Nat. Plants">
        <title>Single-cell RNA sequencing provides a high-resolution roadmap for understanding the multicellular compartmentation of specialized metabolism.</title>
        <authorList>
            <person name="Sun S."/>
            <person name="Shen X."/>
            <person name="Li Y."/>
            <person name="Li Y."/>
            <person name="Wang S."/>
            <person name="Li R."/>
            <person name="Zhang H."/>
            <person name="Shen G."/>
            <person name="Guo B."/>
            <person name="Wei J."/>
            <person name="Xu J."/>
            <person name="St-Pierre B."/>
            <person name="Chen S."/>
            <person name="Sun C."/>
        </authorList>
    </citation>
    <scope>NUCLEOTIDE SEQUENCE [LARGE SCALE GENOMIC DNA]</scope>
</reference>
<organism evidence="1 2">
    <name type="scientific">Catharanthus roseus</name>
    <name type="common">Madagascar periwinkle</name>
    <name type="synonym">Vinca rosea</name>
    <dbReference type="NCBI Taxonomy" id="4058"/>
    <lineage>
        <taxon>Eukaryota</taxon>
        <taxon>Viridiplantae</taxon>
        <taxon>Streptophyta</taxon>
        <taxon>Embryophyta</taxon>
        <taxon>Tracheophyta</taxon>
        <taxon>Spermatophyta</taxon>
        <taxon>Magnoliopsida</taxon>
        <taxon>eudicotyledons</taxon>
        <taxon>Gunneridae</taxon>
        <taxon>Pentapetalae</taxon>
        <taxon>asterids</taxon>
        <taxon>lamiids</taxon>
        <taxon>Gentianales</taxon>
        <taxon>Apocynaceae</taxon>
        <taxon>Rauvolfioideae</taxon>
        <taxon>Vinceae</taxon>
        <taxon>Catharanthinae</taxon>
        <taxon>Catharanthus</taxon>
    </lineage>
</organism>
<protein>
    <submittedName>
        <fullName evidence="1">Uncharacterized protein</fullName>
    </submittedName>
</protein>
<dbReference type="Proteomes" id="UP001060085">
    <property type="component" value="Linkage Group LG03"/>
</dbReference>
<name>A0ACC0BG34_CATRO</name>
<gene>
    <name evidence="1" type="ORF">M9H77_11940</name>
</gene>
<keyword evidence="2" id="KW-1185">Reference proteome</keyword>
<evidence type="ECO:0000313" key="2">
    <source>
        <dbReference type="Proteomes" id="UP001060085"/>
    </source>
</evidence>
<proteinExistence type="predicted"/>
<evidence type="ECO:0000313" key="1">
    <source>
        <dbReference type="EMBL" id="KAI5671576.1"/>
    </source>
</evidence>